<proteinExistence type="predicted"/>
<comment type="caution">
    <text evidence="1">The sequence shown here is derived from an EMBL/GenBank/DDBJ whole genome shotgun (WGS) entry which is preliminary data.</text>
</comment>
<dbReference type="SUPFAM" id="SSF81301">
    <property type="entry name" value="Nucleotidyltransferase"/>
    <property type="match status" value="1"/>
</dbReference>
<evidence type="ECO:0000313" key="1">
    <source>
        <dbReference type="EMBL" id="KYG79403.1"/>
    </source>
</evidence>
<protein>
    <submittedName>
        <fullName evidence="1">Uncharacterized protein</fullName>
    </submittedName>
</protein>
<evidence type="ECO:0000313" key="2">
    <source>
        <dbReference type="Proteomes" id="UP000075663"/>
    </source>
</evidence>
<dbReference type="STRING" id="1914963.AWW67_13610"/>
<name>A0A150XL14_9BACT</name>
<organism evidence="1 2">
    <name type="scientific">Roseivirga seohaensis</name>
    <dbReference type="NCBI Taxonomy" id="1914963"/>
    <lineage>
        <taxon>Bacteria</taxon>
        <taxon>Pseudomonadati</taxon>
        <taxon>Bacteroidota</taxon>
        <taxon>Cytophagia</taxon>
        <taxon>Cytophagales</taxon>
        <taxon>Roseivirgaceae</taxon>
        <taxon>Roseivirga</taxon>
    </lineage>
</organism>
<dbReference type="EMBL" id="LRPB01000049">
    <property type="protein sequence ID" value="KYG79403.1"/>
    <property type="molecule type" value="Genomic_DNA"/>
</dbReference>
<dbReference type="InterPro" id="IPR018700">
    <property type="entry name" value="DUF2204"/>
</dbReference>
<dbReference type="Pfam" id="PF09970">
    <property type="entry name" value="DUF2204"/>
    <property type="match status" value="1"/>
</dbReference>
<gene>
    <name evidence="1" type="ORF">AWW67_13610</name>
</gene>
<dbReference type="Proteomes" id="UP000075663">
    <property type="component" value="Unassembled WGS sequence"/>
</dbReference>
<reference evidence="1 2" key="1">
    <citation type="submission" date="2016-01" db="EMBL/GenBank/DDBJ databases">
        <title>Genome sequencing of Roseivirga seohaensis SW-152.</title>
        <authorList>
            <person name="Selvaratnam C."/>
            <person name="Thevarajoo S."/>
            <person name="Goh K.M."/>
            <person name="Ee R."/>
            <person name="Chan K.-G."/>
            <person name="Chong C.S."/>
        </authorList>
    </citation>
    <scope>NUCLEOTIDE SEQUENCE [LARGE SCALE GENOMIC DNA]</scope>
    <source>
        <strain evidence="1 2">SW-152</strain>
    </source>
</reference>
<dbReference type="AlphaFoldDB" id="A0A150XL14"/>
<sequence>MDDFYLNVIKAFNVSGVRYMVIGGFAVNFYGYNRSTGDLDLWVSNEESNLIKLGDAFYRMGYEFSEEAENELKQNNIVSFSEGNYTVELLTRINISKEISFNEALEKAETRIIEETEIKVISFQDLKNEKSRSKRYKDLDDLSKLEEAEAYYAKKLKEE</sequence>
<accession>A0A150XL14</accession>
<dbReference type="RefSeq" id="WP_062303561.1">
    <property type="nucleotide sequence ID" value="NZ_LRPB01000049.1"/>
</dbReference>
<dbReference type="Gene3D" id="3.30.460.40">
    <property type="match status" value="1"/>
</dbReference>
<dbReference type="InterPro" id="IPR043519">
    <property type="entry name" value="NT_sf"/>
</dbReference>